<proteinExistence type="predicted"/>
<gene>
    <name evidence="1" type="ORF">ORY91_001214</name>
    <name evidence="2" type="ORF">V9W64_09685</name>
</gene>
<evidence type="ECO:0000313" key="1">
    <source>
        <dbReference type="EMBL" id="MDD9327802.1"/>
    </source>
</evidence>
<protein>
    <submittedName>
        <fullName evidence="1">Uncharacterized protein</fullName>
    </submittedName>
</protein>
<dbReference type="RefSeq" id="WP_274584965.1">
    <property type="nucleotide sequence ID" value="NZ_CP146598.1"/>
</dbReference>
<dbReference type="Proteomes" id="UP001149607">
    <property type="component" value="Chromosome"/>
</dbReference>
<evidence type="ECO:0000313" key="2">
    <source>
        <dbReference type="EMBL" id="WWY02948.1"/>
    </source>
</evidence>
<dbReference type="EMBL" id="JAPQFL010000002">
    <property type="protein sequence ID" value="MDD9327802.1"/>
    <property type="molecule type" value="Genomic_DNA"/>
</dbReference>
<keyword evidence="3" id="KW-1185">Reference proteome</keyword>
<name>A0A9X4E1H1_9NEIS</name>
<reference evidence="2" key="2">
    <citation type="submission" date="2024-02" db="EMBL/GenBank/DDBJ databases">
        <title>Neisseria leonii sp. nov.</title>
        <authorList>
            <person name="Boutroux M."/>
            <person name="Favre-Rochex S."/>
            <person name="Gorgette O."/>
            <person name="Touak G."/>
            <person name="Muhle E."/>
            <person name="Chesneau O."/>
            <person name="Clermont D."/>
            <person name="Rahi P."/>
        </authorList>
    </citation>
    <scope>NUCLEOTIDE SEQUENCE</scope>
    <source>
        <strain evidence="2">51.81</strain>
    </source>
</reference>
<dbReference type="AlphaFoldDB" id="A0A9X4E1H1"/>
<accession>A0A9X4E1H1</accession>
<reference evidence="1" key="1">
    <citation type="submission" date="2022-10" db="EMBL/GenBank/DDBJ databases">
        <authorList>
            <person name="Boutroux M."/>
        </authorList>
    </citation>
    <scope>NUCLEOTIDE SEQUENCE</scope>
    <source>
        <strain evidence="1">51.81</strain>
    </source>
</reference>
<sequence length="175" mass="20491">MDSDYEIIQENEELGRIRKQLPLSWQAEELEKIADVYRQEKNAHLDFLGAVFPHFSKCIAQKATPECVFLLSEDFPRFSSLLISLRQDYFASLGEVFVLDILNQLSQQLDVSLRLRKQRRYGHLIYKKCGYGHFADVEPASSWQGSIQQFGAYMAADYLNNEWHIDKRFADWTVF</sequence>
<organism evidence="1">
    <name type="scientific">Neisseria leonii</name>
    <dbReference type="NCBI Taxonomy" id="2995413"/>
    <lineage>
        <taxon>Bacteria</taxon>
        <taxon>Pseudomonadati</taxon>
        <taxon>Pseudomonadota</taxon>
        <taxon>Betaproteobacteria</taxon>
        <taxon>Neisseriales</taxon>
        <taxon>Neisseriaceae</taxon>
        <taxon>Neisseria</taxon>
    </lineage>
</organism>
<evidence type="ECO:0000313" key="3">
    <source>
        <dbReference type="Proteomes" id="UP001149607"/>
    </source>
</evidence>
<dbReference type="EMBL" id="CP146598">
    <property type="protein sequence ID" value="WWY02948.1"/>
    <property type="molecule type" value="Genomic_DNA"/>
</dbReference>